<dbReference type="AlphaFoldDB" id="A0A8J1LAK9"/>
<dbReference type="GO" id="GO:0060070">
    <property type="term" value="P:canonical Wnt signaling pathway"/>
    <property type="evidence" value="ECO:0007669"/>
    <property type="project" value="TreeGrafter"/>
</dbReference>
<sequence length="239" mass="27757">MSENQSLKNELLNYKQENRNLQGIEDALQQRLATQESSVLQLKQELLRANMDRHELQSQNVDLQRKMEERSQFIADYKKDLTKKEWLIQQLQGKLDESQRKLSEANYHKTDLQKELDHRKALPQQYMNEEDDQVDLSVSPMPHSQSTPVMGSSNSSTKVLYFTDRSLTPFMVTLPKSLGEVTLRDFRAAIGREGSHRYHFKALDPEFGTVKVEVFHDEDIIPGWEGKIVAWVEEDHGSI</sequence>
<dbReference type="SMART" id="SM00021">
    <property type="entry name" value="DAX"/>
    <property type="match status" value="1"/>
</dbReference>
<dbReference type="InterPro" id="IPR038207">
    <property type="entry name" value="DIX_dom_sf"/>
</dbReference>
<dbReference type="InterPro" id="IPR001158">
    <property type="entry name" value="DIX"/>
</dbReference>
<dbReference type="PANTHER" id="PTHR10878">
    <property type="entry name" value="SEGMENT POLARITY PROTEIN DISHEVELLED"/>
    <property type="match status" value="1"/>
</dbReference>
<comment type="similarity">
    <text evidence="8">Belongs to the DIXDC1 family.</text>
</comment>
<evidence type="ECO:0000256" key="1">
    <source>
        <dbReference type="ARBA" id="ARBA00004246"/>
    </source>
</evidence>
<dbReference type="InterPro" id="IPR015506">
    <property type="entry name" value="Dsh/Dvl-rel"/>
</dbReference>
<protein>
    <submittedName>
        <fullName evidence="13">Dixin-like</fullName>
    </submittedName>
</protein>
<proteinExistence type="inferred from homology"/>
<dbReference type="PROSITE" id="PS50841">
    <property type="entry name" value="DIX"/>
    <property type="match status" value="1"/>
</dbReference>
<dbReference type="FunFam" id="2.40.240.130:FF:000003">
    <property type="entry name" value="Dixin isoform 1"/>
    <property type="match status" value="1"/>
</dbReference>
<keyword evidence="5 9" id="KW-0879">Wnt signaling pathway</keyword>
<reference evidence="13" key="1">
    <citation type="submission" date="2025-08" db="UniProtKB">
        <authorList>
            <consortium name="RefSeq"/>
        </authorList>
    </citation>
    <scope>IDENTIFICATION</scope>
    <source>
        <strain evidence="13">J_2021</strain>
        <tissue evidence="13">Erythrocytes</tissue>
    </source>
</reference>
<accession>A0A8J1LAK9</accession>
<evidence type="ECO:0000256" key="4">
    <source>
        <dbReference type="ARBA" id="ARBA00022490"/>
    </source>
</evidence>
<evidence type="ECO:0000256" key="8">
    <source>
        <dbReference type="ARBA" id="ARBA00060765"/>
    </source>
</evidence>
<evidence type="ECO:0000313" key="13">
    <source>
        <dbReference type="RefSeq" id="XP_041426562.1"/>
    </source>
</evidence>
<name>A0A8J1LAK9_XENLA</name>
<keyword evidence="4" id="KW-0963">Cytoplasm</keyword>
<keyword evidence="12" id="KW-1185">Reference proteome</keyword>
<evidence type="ECO:0000313" key="12">
    <source>
        <dbReference type="Proteomes" id="UP000186698"/>
    </source>
</evidence>
<keyword evidence="7 10" id="KW-0175">Coiled coil</keyword>
<dbReference type="RefSeq" id="XP_041426562.1">
    <property type="nucleotide sequence ID" value="XM_041570628.1"/>
</dbReference>
<dbReference type="PANTHER" id="PTHR10878:SF22">
    <property type="entry name" value="DIXIN"/>
    <property type="match status" value="1"/>
</dbReference>
<dbReference type="GO" id="GO:0005829">
    <property type="term" value="C:cytosol"/>
    <property type="evidence" value="ECO:0007669"/>
    <property type="project" value="TreeGrafter"/>
</dbReference>
<evidence type="ECO:0000256" key="2">
    <source>
        <dbReference type="ARBA" id="ARBA00004496"/>
    </source>
</evidence>
<evidence type="ECO:0000259" key="11">
    <source>
        <dbReference type="PROSITE" id="PS50841"/>
    </source>
</evidence>
<evidence type="ECO:0000256" key="3">
    <source>
        <dbReference type="ARBA" id="ARBA00022473"/>
    </source>
</evidence>
<organism evidence="12 13">
    <name type="scientific">Xenopus laevis</name>
    <name type="common">African clawed frog</name>
    <dbReference type="NCBI Taxonomy" id="8355"/>
    <lineage>
        <taxon>Eukaryota</taxon>
        <taxon>Metazoa</taxon>
        <taxon>Chordata</taxon>
        <taxon>Craniata</taxon>
        <taxon>Vertebrata</taxon>
        <taxon>Euteleostomi</taxon>
        <taxon>Amphibia</taxon>
        <taxon>Batrachia</taxon>
        <taxon>Anura</taxon>
        <taxon>Pipoidea</taxon>
        <taxon>Pipidae</taxon>
        <taxon>Xenopodinae</taxon>
        <taxon>Xenopus</taxon>
        <taxon>Xenopus</taxon>
    </lineage>
</organism>
<dbReference type="Proteomes" id="UP000186698">
    <property type="component" value="Chromosome 7S"/>
</dbReference>
<dbReference type="KEGG" id="xla:121396041"/>
<dbReference type="GeneID" id="121396041"/>
<evidence type="ECO:0000256" key="5">
    <source>
        <dbReference type="ARBA" id="ARBA00022687"/>
    </source>
</evidence>
<keyword evidence="3" id="KW-0217">Developmental protein</keyword>
<dbReference type="Gene3D" id="2.40.240.130">
    <property type="match status" value="1"/>
</dbReference>
<feature type="domain" description="DIX" evidence="11">
    <location>
        <begin position="154"/>
        <end position="236"/>
    </location>
</feature>
<feature type="coiled-coil region" evidence="10">
    <location>
        <begin position="4"/>
        <end position="115"/>
    </location>
</feature>
<dbReference type="SUPFAM" id="SSF54236">
    <property type="entry name" value="Ubiquitin-like"/>
    <property type="match status" value="1"/>
</dbReference>
<evidence type="ECO:0000256" key="6">
    <source>
        <dbReference type="ARBA" id="ARBA00022949"/>
    </source>
</evidence>
<dbReference type="Pfam" id="PF00778">
    <property type="entry name" value="DIX"/>
    <property type="match status" value="1"/>
</dbReference>
<dbReference type="OrthoDB" id="30551at2759"/>
<dbReference type="InterPro" id="IPR029071">
    <property type="entry name" value="Ubiquitin-like_domsf"/>
</dbReference>
<evidence type="ECO:0000256" key="10">
    <source>
        <dbReference type="SAM" id="Coils"/>
    </source>
</evidence>
<keyword evidence="6" id="KW-0965">Cell junction</keyword>
<evidence type="ECO:0000256" key="9">
    <source>
        <dbReference type="PROSITE-ProRule" id="PRU00069"/>
    </source>
</evidence>
<dbReference type="GO" id="GO:0005925">
    <property type="term" value="C:focal adhesion"/>
    <property type="evidence" value="ECO:0007669"/>
    <property type="project" value="UniProtKB-SubCell"/>
</dbReference>
<comment type="subcellular location">
    <subcellularLocation>
        <location evidence="1">Cell junction</location>
        <location evidence="1">Focal adhesion</location>
    </subcellularLocation>
    <subcellularLocation>
        <location evidence="2">Cytoplasm</location>
    </subcellularLocation>
</comment>
<gene>
    <name evidence="13" type="primary">LOC121396041</name>
</gene>
<evidence type="ECO:0000256" key="7">
    <source>
        <dbReference type="ARBA" id="ARBA00023054"/>
    </source>
</evidence>